<feature type="domain" description="TF-B3" evidence="7">
    <location>
        <begin position="281"/>
        <end position="379"/>
    </location>
</feature>
<name>A0AAV2ETP0_9ROSI</name>
<evidence type="ECO:0000313" key="9">
    <source>
        <dbReference type="Proteomes" id="UP001497516"/>
    </source>
</evidence>
<dbReference type="InterPro" id="IPR015300">
    <property type="entry name" value="DNA-bd_pseudobarrel_sf"/>
</dbReference>
<dbReference type="SMART" id="SM01019">
    <property type="entry name" value="B3"/>
    <property type="match status" value="2"/>
</dbReference>
<feature type="domain" description="TF-B3" evidence="7">
    <location>
        <begin position="19"/>
        <end position="115"/>
    </location>
</feature>
<accession>A0AAV2ETP0</accession>
<keyword evidence="5" id="KW-0539">Nucleus</keyword>
<dbReference type="SUPFAM" id="SSF101936">
    <property type="entry name" value="DNA-binding pseudobarrel domain"/>
    <property type="match status" value="2"/>
</dbReference>
<feature type="compositionally biased region" description="Acidic residues" evidence="6">
    <location>
        <begin position="131"/>
        <end position="158"/>
    </location>
</feature>
<dbReference type="PANTHER" id="PTHR31391">
    <property type="entry name" value="B3 DOMAIN-CONTAINING PROTEIN OS11G0197600-RELATED"/>
    <property type="match status" value="1"/>
</dbReference>
<reference evidence="8 9" key="1">
    <citation type="submission" date="2024-04" db="EMBL/GenBank/DDBJ databases">
        <authorList>
            <person name="Fracassetti M."/>
        </authorList>
    </citation>
    <scope>NUCLEOTIDE SEQUENCE [LARGE SCALE GENOMIC DNA]</scope>
</reference>
<dbReference type="EMBL" id="OZ034818">
    <property type="protein sequence ID" value="CAL1389340.1"/>
    <property type="molecule type" value="Genomic_DNA"/>
</dbReference>
<proteinExistence type="predicted"/>
<keyword evidence="4" id="KW-0804">Transcription</keyword>
<dbReference type="Proteomes" id="UP001497516">
    <property type="component" value="Chromosome 5"/>
</dbReference>
<comment type="subcellular location">
    <subcellularLocation>
        <location evidence="1">Nucleus</location>
    </subcellularLocation>
</comment>
<protein>
    <recommendedName>
        <fullName evidence="7">TF-B3 domain-containing protein</fullName>
    </recommendedName>
</protein>
<dbReference type="InterPro" id="IPR003340">
    <property type="entry name" value="B3_DNA-bd"/>
</dbReference>
<dbReference type="Pfam" id="PF02362">
    <property type="entry name" value="B3"/>
    <property type="match status" value="2"/>
</dbReference>
<evidence type="ECO:0000256" key="1">
    <source>
        <dbReference type="ARBA" id="ARBA00004123"/>
    </source>
</evidence>
<evidence type="ECO:0000256" key="3">
    <source>
        <dbReference type="ARBA" id="ARBA00023125"/>
    </source>
</evidence>
<dbReference type="PROSITE" id="PS50863">
    <property type="entry name" value="B3"/>
    <property type="match status" value="2"/>
</dbReference>
<evidence type="ECO:0000256" key="6">
    <source>
        <dbReference type="SAM" id="MobiDB-lite"/>
    </source>
</evidence>
<keyword evidence="2" id="KW-0805">Transcription regulation</keyword>
<organism evidence="8 9">
    <name type="scientific">Linum trigynum</name>
    <dbReference type="NCBI Taxonomy" id="586398"/>
    <lineage>
        <taxon>Eukaryota</taxon>
        <taxon>Viridiplantae</taxon>
        <taxon>Streptophyta</taxon>
        <taxon>Embryophyta</taxon>
        <taxon>Tracheophyta</taxon>
        <taxon>Spermatophyta</taxon>
        <taxon>Magnoliopsida</taxon>
        <taxon>eudicotyledons</taxon>
        <taxon>Gunneridae</taxon>
        <taxon>Pentapetalae</taxon>
        <taxon>rosids</taxon>
        <taxon>fabids</taxon>
        <taxon>Malpighiales</taxon>
        <taxon>Linaceae</taxon>
        <taxon>Linum</taxon>
    </lineage>
</organism>
<dbReference type="GO" id="GO:0005634">
    <property type="term" value="C:nucleus"/>
    <property type="evidence" value="ECO:0007669"/>
    <property type="project" value="UniProtKB-SubCell"/>
</dbReference>
<dbReference type="AlphaFoldDB" id="A0AAV2ETP0"/>
<gene>
    <name evidence="8" type="ORF">LTRI10_LOCUS30206</name>
</gene>
<feature type="region of interest" description="Disordered" evidence="6">
    <location>
        <begin position="126"/>
        <end position="234"/>
    </location>
</feature>
<keyword evidence="9" id="KW-1185">Reference proteome</keyword>
<sequence>MAGNRSNFAGAEIHQPFEHFFKAISPETVQNKKMMLPEKFGLTFRGKLPDQAKLKLPNGRVWTVGLTRERRNPNRVWLDSGFGDFLDYHSILAQYLLMFKYDGRSSFNVVICDTTACEVVFPSAYPQASSDQEDSDMDDDSEFNADQPSEEEEEEEISDSNSGSEEGFVLGTNDQGKQAEDGNRHGGSASGSRRRVTKPDAGNGRTGQRKRVAAGNGASGSRQRPWKRQNAATGRDRVLWRRLEASKIATSTKFKNSIKDLSPGSKRAVERAICSKPRNPSALVVMMKFHIYPGFMYLPNKFAKIHFPRDREEVTLRAYEEKRASGWELQVYGNRNDKNVFFFREWGKFRCVNDLVEGDVCLLEVIHEKKVVNVHIFRA</sequence>
<dbReference type="GO" id="GO:0003677">
    <property type="term" value="F:DNA binding"/>
    <property type="evidence" value="ECO:0007669"/>
    <property type="project" value="UniProtKB-KW"/>
</dbReference>
<dbReference type="CDD" id="cd10017">
    <property type="entry name" value="B3_DNA"/>
    <property type="match status" value="2"/>
</dbReference>
<keyword evidence="3" id="KW-0238">DNA-binding</keyword>
<evidence type="ECO:0000259" key="7">
    <source>
        <dbReference type="PROSITE" id="PS50863"/>
    </source>
</evidence>
<evidence type="ECO:0000313" key="8">
    <source>
        <dbReference type="EMBL" id="CAL1389340.1"/>
    </source>
</evidence>
<dbReference type="InterPro" id="IPR044837">
    <property type="entry name" value="REM16-like"/>
</dbReference>
<evidence type="ECO:0000256" key="5">
    <source>
        <dbReference type="ARBA" id="ARBA00023242"/>
    </source>
</evidence>
<dbReference type="Gene3D" id="2.40.330.10">
    <property type="entry name" value="DNA-binding pseudobarrel domain"/>
    <property type="match status" value="2"/>
</dbReference>
<evidence type="ECO:0000256" key="4">
    <source>
        <dbReference type="ARBA" id="ARBA00023163"/>
    </source>
</evidence>
<dbReference type="PANTHER" id="PTHR31391:SF157">
    <property type="entry name" value="B3 DOMAIN-CONTAINING PROTEIN REM16"/>
    <property type="match status" value="1"/>
</dbReference>
<evidence type="ECO:0000256" key="2">
    <source>
        <dbReference type="ARBA" id="ARBA00023015"/>
    </source>
</evidence>